<keyword evidence="3" id="KW-1185">Reference proteome</keyword>
<proteinExistence type="predicted"/>
<evidence type="ECO:0000256" key="1">
    <source>
        <dbReference type="SAM" id="MobiDB-lite"/>
    </source>
</evidence>
<dbReference type="OrthoDB" id="432234at2759"/>
<sequence>MRQNGMSAEDAKFRIALENMRYARCTKQDIALLQTRIHDPARPGKDLHSERFSEVPVITAFNAYRDAINAARVREYASSRNLSLSSFYSHDLWGKNKDGASIRKAQKAYEAVVDPVRQSNAISTRIQEVLWAVPPALTEHHAGVLHLCVGMPVLLKFNEATELCATNGAAARVVKWDAHRMASGKWTLDTLFVELTKPPRQVQLPGLPPNVIPLTRTKKIVMCTLPADDIRVYVQREQVMVLPLFALTDFACQGHTLPDNVCHLKYCKNHQSIYTCLSRSSSLSGTIILDSFDTSKITGGASSALRREFRELELLDFITQRRLDGTLPEHVRGDTRGALLSSFFKWKGRRFVPDDIHPALNWAAAPESELTPCIDAARTLVVQQEITDCSSRSRPAHKRPANTGEWEPSRPPKRRNPQTVRDTAPYEVLALGSNPRLIWDHANWSCGYDAVLTLLWNLYVDLGDPWLRTVAPNNQLLSVMRLYFPAAASNPASLEICRDQLRDLLFIASPQSYPRTGQRKVSAAEVFYLLLTPPFPYSCASSRCTACSHATENAPRMSDSYVWILGDNLYAAKFPQRSAITTQEYIDALLTSGYPCACSACGTPSPTETTLFSAPPLLVLESLASGSLQPDSEVRIVV</sequence>
<dbReference type="InterPro" id="IPR027417">
    <property type="entry name" value="P-loop_NTPase"/>
</dbReference>
<protein>
    <submittedName>
        <fullName evidence="2">Uncharacterized protein</fullName>
    </submittedName>
</protein>
<dbReference type="SUPFAM" id="SSF52540">
    <property type="entry name" value="P-loop containing nucleoside triphosphate hydrolases"/>
    <property type="match status" value="1"/>
</dbReference>
<dbReference type="Proteomes" id="UP000256964">
    <property type="component" value="Unassembled WGS sequence"/>
</dbReference>
<dbReference type="EMBL" id="KZ857393">
    <property type="protein sequence ID" value="RDX51845.1"/>
    <property type="molecule type" value="Genomic_DNA"/>
</dbReference>
<organism evidence="2 3">
    <name type="scientific">Lentinus brumalis</name>
    <dbReference type="NCBI Taxonomy" id="2498619"/>
    <lineage>
        <taxon>Eukaryota</taxon>
        <taxon>Fungi</taxon>
        <taxon>Dikarya</taxon>
        <taxon>Basidiomycota</taxon>
        <taxon>Agaricomycotina</taxon>
        <taxon>Agaricomycetes</taxon>
        <taxon>Polyporales</taxon>
        <taxon>Polyporaceae</taxon>
        <taxon>Lentinus</taxon>
    </lineage>
</organism>
<dbReference type="AlphaFoldDB" id="A0A371DH17"/>
<name>A0A371DH17_9APHY</name>
<evidence type="ECO:0000313" key="3">
    <source>
        <dbReference type="Proteomes" id="UP000256964"/>
    </source>
</evidence>
<feature type="non-terminal residue" evidence="2">
    <location>
        <position position="638"/>
    </location>
</feature>
<gene>
    <name evidence="2" type="ORF">OH76DRAFT_1324179</name>
</gene>
<reference evidence="2 3" key="1">
    <citation type="journal article" date="2018" name="Biotechnol. Biofuels">
        <title>Integrative visual omics of the white-rot fungus Polyporus brumalis exposes the biotechnological potential of its oxidative enzymes for delignifying raw plant biomass.</title>
        <authorList>
            <person name="Miyauchi S."/>
            <person name="Rancon A."/>
            <person name="Drula E."/>
            <person name="Hage H."/>
            <person name="Chaduli D."/>
            <person name="Favel A."/>
            <person name="Grisel S."/>
            <person name="Henrissat B."/>
            <person name="Herpoel-Gimbert I."/>
            <person name="Ruiz-Duenas F.J."/>
            <person name="Chevret D."/>
            <person name="Hainaut M."/>
            <person name="Lin J."/>
            <person name="Wang M."/>
            <person name="Pangilinan J."/>
            <person name="Lipzen A."/>
            <person name="Lesage-Meessen L."/>
            <person name="Navarro D."/>
            <person name="Riley R."/>
            <person name="Grigoriev I.V."/>
            <person name="Zhou S."/>
            <person name="Raouche S."/>
            <person name="Rosso M.N."/>
        </authorList>
    </citation>
    <scope>NUCLEOTIDE SEQUENCE [LARGE SCALE GENOMIC DNA]</scope>
    <source>
        <strain evidence="2 3">BRFM 1820</strain>
    </source>
</reference>
<dbReference type="STRING" id="139420.A0A371DH17"/>
<evidence type="ECO:0000313" key="2">
    <source>
        <dbReference type="EMBL" id="RDX51845.1"/>
    </source>
</evidence>
<accession>A0A371DH17</accession>
<feature type="region of interest" description="Disordered" evidence="1">
    <location>
        <begin position="388"/>
        <end position="421"/>
    </location>
</feature>